<feature type="compositionally biased region" description="Basic and acidic residues" evidence="1">
    <location>
        <begin position="12"/>
        <end position="22"/>
    </location>
</feature>
<sequence>MSEAVEFGSKAAADRAREEHADLVCPVDDDKRMRTVHFVSDTPDTLLDRLRAEADEGTAQREDRGPGQVDLTDAERGRLDFSKGRANVLWARSIKGLAARHGVSDWTSYVDPTLTVDEHREVMENAGQEGGGARADPDQRDADREANAAATEQAEGCNHARGHCEHGDPDACEFLQEACGYSEAEVSDLLTEPDPAPGDGPTDDDASPLSPPDDLEGARVGAYLRSVRGYLNATDAVAEHIEKLRESLEHANDAARAVNGIRTDAGLEPIHFTKLEDANADLTDLVRMVATTCEECHADHSEHGHDVTAGDREDVREAAVDGAGSTPVGVSDETERAATEADT</sequence>
<feature type="region of interest" description="Disordered" evidence="1">
    <location>
        <begin position="52"/>
        <end position="76"/>
    </location>
</feature>
<dbReference type="AlphaFoldDB" id="A0ABD5TK82"/>
<reference evidence="5" key="2">
    <citation type="journal article" date="2019" name="Int. J. Syst. Evol. Microbiol.">
        <title>The Global Catalogue of Microorganisms (GCM) 10K type strain sequencing project: providing services to taxonomists for standard genome sequencing and annotation.</title>
        <authorList>
            <consortium name="The Broad Institute Genomics Platform"/>
            <consortium name="The Broad Institute Genome Sequencing Center for Infectious Disease"/>
            <person name="Wu L."/>
            <person name="Ma J."/>
        </authorList>
    </citation>
    <scope>NUCLEOTIDE SEQUENCE [LARGE SCALE GENOMIC DNA]</scope>
    <source>
        <strain evidence="5">SYNS20</strain>
    </source>
</reference>
<dbReference type="Proteomes" id="UP001596443">
    <property type="component" value="Unassembled WGS sequence"/>
</dbReference>
<dbReference type="EMBL" id="JBHSWX010000012">
    <property type="protein sequence ID" value="MFC6787883.1"/>
    <property type="molecule type" value="Genomic_DNA"/>
</dbReference>
<gene>
    <name evidence="2" type="ORF">ACFQFD_03495</name>
    <name evidence="3" type="ORF">ACFQFD_18335</name>
    <name evidence="4" type="ORF">ACFQFD_18735</name>
</gene>
<feature type="compositionally biased region" description="Basic and acidic residues" evidence="1">
    <location>
        <begin position="333"/>
        <end position="343"/>
    </location>
</feature>
<dbReference type="EMBL" id="JBHSWX010000011">
    <property type="protein sequence ID" value="MFC6785076.1"/>
    <property type="molecule type" value="Genomic_DNA"/>
</dbReference>
<evidence type="ECO:0000313" key="2">
    <source>
        <dbReference type="EMBL" id="MFC6785076.1"/>
    </source>
</evidence>
<evidence type="ECO:0000313" key="5">
    <source>
        <dbReference type="Proteomes" id="UP001596443"/>
    </source>
</evidence>
<protein>
    <submittedName>
        <fullName evidence="4">Uncharacterized protein</fullName>
    </submittedName>
</protein>
<evidence type="ECO:0000256" key="1">
    <source>
        <dbReference type="SAM" id="MobiDB-lite"/>
    </source>
</evidence>
<dbReference type="RefSeq" id="WP_284062015.1">
    <property type="nucleotide sequence ID" value="NZ_CP126158.1"/>
</dbReference>
<feature type="compositionally biased region" description="Basic and acidic residues" evidence="1">
    <location>
        <begin position="135"/>
        <end position="146"/>
    </location>
</feature>
<feature type="region of interest" description="Disordered" evidence="1">
    <location>
        <begin position="189"/>
        <end position="217"/>
    </location>
</feature>
<keyword evidence="5" id="KW-1185">Reference proteome</keyword>
<feature type="compositionally biased region" description="Basic and acidic residues" evidence="1">
    <location>
        <begin position="297"/>
        <end position="319"/>
    </location>
</feature>
<reference evidence="4" key="3">
    <citation type="submission" date="2024-09" db="EMBL/GenBank/DDBJ databases">
        <authorList>
            <person name="Sun Q."/>
        </authorList>
    </citation>
    <scope>NUCLEOTIDE SEQUENCE</scope>
    <source>
        <strain evidence="4">NBRC 112888</strain>
    </source>
</reference>
<name>A0ABD5TK82_9EURY</name>
<proteinExistence type="predicted"/>
<reference evidence="4" key="1">
    <citation type="journal article" date="2014" name="Int. J. Syst. Evol. Microbiol.">
        <title>Complete genome sequence of Corynebacterium casei LMG S-19264T (=DSM 44701T), isolated from a smear-ripened cheese.</title>
        <authorList>
            <consortium name="US DOE Joint Genome Institute (JGI-PGF)"/>
            <person name="Walter F."/>
            <person name="Albersmeier A."/>
            <person name="Kalinowski J."/>
            <person name="Ruckert C."/>
        </authorList>
    </citation>
    <scope>NUCLEOTIDE SEQUENCE [LARGE SCALE GENOMIC DNA]</scope>
    <source>
        <strain evidence="4">NBRC 112888</strain>
    </source>
</reference>
<feature type="region of interest" description="Disordered" evidence="1">
    <location>
        <begin position="1"/>
        <end position="22"/>
    </location>
</feature>
<dbReference type="EMBL" id="JBHSWX010000012">
    <property type="protein sequence ID" value="MFC6787963.1"/>
    <property type="molecule type" value="Genomic_DNA"/>
</dbReference>
<feature type="region of interest" description="Disordered" evidence="1">
    <location>
        <begin position="297"/>
        <end position="343"/>
    </location>
</feature>
<feature type="region of interest" description="Disordered" evidence="1">
    <location>
        <begin position="125"/>
        <end position="154"/>
    </location>
</feature>
<organism evidence="4 5">
    <name type="scientific">Halobaculum halobium</name>
    <dbReference type="NCBI Taxonomy" id="3032281"/>
    <lineage>
        <taxon>Archaea</taxon>
        <taxon>Methanobacteriati</taxon>
        <taxon>Methanobacteriota</taxon>
        <taxon>Stenosarchaea group</taxon>
        <taxon>Halobacteria</taxon>
        <taxon>Halobacteriales</taxon>
        <taxon>Haloferacaceae</taxon>
        <taxon>Halobaculum</taxon>
    </lineage>
</organism>
<accession>A0ABD5TK82</accession>
<evidence type="ECO:0000313" key="3">
    <source>
        <dbReference type="EMBL" id="MFC6787883.1"/>
    </source>
</evidence>
<evidence type="ECO:0000313" key="4">
    <source>
        <dbReference type="EMBL" id="MFC6787963.1"/>
    </source>
</evidence>
<feature type="compositionally biased region" description="Basic and acidic residues" evidence="1">
    <location>
        <begin position="52"/>
        <end position="65"/>
    </location>
</feature>
<dbReference type="GeneID" id="81211107"/>
<comment type="caution">
    <text evidence="4">The sequence shown here is derived from an EMBL/GenBank/DDBJ whole genome shotgun (WGS) entry which is preliminary data.</text>
</comment>